<dbReference type="Proteomes" id="UP000316598">
    <property type="component" value="Unassembled WGS sequence"/>
</dbReference>
<dbReference type="RefSeq" id="WP_146515575.1">
    <property type="nucleotide sequence ID" value="NZ_SJPI01000002.1"/>
</dbReference>
<proteinExistence type="predicted"/>
<name>A0A5C5WKD3_9BACT</name>
<evidence type="ECO:0000313" key="1">
    <source>
        <dbReference type="EMBL" id="TWT50322.1"/>
    </source>
</evidence>
<accession>A0A5C5WKD3</accession>
<dbReference type="AlphaFoldDB" id="A0A5C5WKD3"/>
<keyword evidence="2" id="KW-1185">Reference proteome</keyword>
<dbReference type="OrthoDB" id="370098at2"/>
<reference evidence="1 2" key="1">
    <citation type="submission" date="2019-02" db="EMBL/GenBank/DDBJ databases">
        <title>Deep-cultivation of Planctomycetes and their phenomic and genomic characterization uncovers novel biology.</title>
        <authorList>
            <person name="Wiegand S."/>
            <person name="Jogler M."/>
            <person name="Boedeker C."/>
            <person name="Pinto D."/>
            <person name="Vollmers J."/>
            <person name="Rivas-Marin E."/>
            <person name="Kohn T."/>
            <person name="Peeters S.H."/>
            <person name="Heuer A."/>
            <person name="Rast P."/>
            <person name="Oberbeckmann S."/>
            <person name="Bunk B."/>
            <person name="Jeske O."/>
            <person name="Meyerdierks A."/>
            <person name="Storesund J.E."/>
            <person name="Kallscheuer N."/>
            <person name="Luecker S."/>
            <person name="Lage O.M."/>
            <person name="Pohl T."/>
            <person name="Merkel B.J."/>
            <person name="Hornburger P."/>
            <person name="Mueller R.-W."/>
            <person name="Bruemmer F."/>
            <person name="Labrenz M."/>
            <person name="Spormann A.M."/>
            <person name="Op Den Camp H."/>
            <person name="Overmann J."/>
            <person name="Amann R."/>
            <person name="Jetten M.S.M."/>
            <person name="Mascher T."/>
            <person name="Medema M.H."/>
            <person name="Devos D.P."/>
            <person name="Kaster A.-K."/>
            <person name="Ovreas L."/>
            <person name="Rohde M."/>
            <person name="Galperin M.Y."/>
            <person name="Jogler C."/>
        </authorList>
    </citation>
    <scope>NUCLEOTIDE SEQUENCE [LARGE SCALE GENOMIC DNA]</scope>
    <source>
        <strain evidence="1 2">Pla22</strain>
    </source>
</reference>
<dbReference type="Gene3D" id="2.60.120.200">
    <property type="match status" value="1"/>
</dbReference>
<dbReference type="EMBL" id="SJPI01000002">
    <property type="protein sequence ID" value="TWT50322.1"/>
    <property type="molecule type" value="Genomic_DNA"/>
</dbReference>
<evidence type="ECO:0000313" key="2">
    <source>
        <dbReference type="Proteomes" id="UP000316598"/>
    </source>
</evidence>
<protein>
    <recommendedName>
        <fullName evidence="3">GH16 domain-containing protein</fullName>
    </recommendedName>
</protein>
<gene>
    <name evidence="1" type="ORF">Pla22_30640</name>
</gene>
<evidence type="ECO:0008006" key="3">
    <source>
        <dbReference type="Google" id="ProtNLM"/>
    </source>
</evidence>
<sequence>MANQFEWRSHSGARAEYFFDDKENVFVDDDVNLHLKITQRDDGRWSASEVSLTQSLGYGTYQWEVASRYDGLPSNVVVGLFTYISPQSVAEQAELQQDHASLHVVAR</sequence>
<organism evidence="1 2">
    <name type="scientific">Rubripirellula amarantea</name>
    <dbReference type="NCBI Taxonomy" id="2527999"/>
    <lineage>
        <taxon>Bacteria</taxon>
        <taxon>Pseudomonadati</taxon>
        <taxon>Planctomycetota</taxon>
        <taxon>Planctomycetia</taxon>
        <taxon>Pirellulales</taxon>
        <taxon>Pirellulaceae</taxon>
        <taxon>Rubripirellula</taxon>
    </lineage>
</organism>
<comment type="caution">
    <text evidence="1">The sequence shown here is derived from an EMBL/GenBank/DDBJ whole genome shotgun (WGS) entry which is preliminary data.</text>
</comment>